<dbReference type="InterPro" id="IPR021133">
    <property type="entry name" value="HEAT_type_2"/>
</dbReference>
<dbReference type="InterPro" id="IPR016024">
    <property type="entry name" value="ARM-type_fold"/>
</dbReference>
<dbReference type="GO" id="GO:0032040">
    <property type="term" value="C:small-subunit processome"/>
    <property type="evidence" value="ECO:0007669"/>
    <property type="project" value="TreeGrafter"/>
</dbReference>
<dbReference type="AlphaFoldDB" id="A0A150GAP6"/>
<dbReference type="InterPro" id="IPR052575">
    <property type="entry name" value="SSU_processome_comp_20"/>
</dbReference>
<name>A0A150GAP6_GONPE</name>
<feature type="compositionally biased region" description="Acidic residues" evidence="2">
    <location>
        <begin position="185"/>
        <end position="198"/>
    </location>
</feature>
<dbReference type="PANTHER" id="PTHR17695">
    <property type="entry name" value="SMALL SUBUNIT PROCESSOME COMPONENT 20 HOMOLOG"/>
    <property type="match status" value="1"/>
</dbReference>
<feature type="compositionally biased region" description="Basic and acidic residues" evidence="2">
    <location>
        <begin position="553"/>
        <end position="562"/>
    </location>
</feature>
<feature type="region of interest" description="Disordered" evidence="2">
    <location>
        <begin position="541"/>
        <end position="582"/>
    </location>
</feature>
<reference evidence="4" key="1">
    <citation type="journal article" date="2016" name="Nat. Commun.">
        <title>The Gonium pectorale genome demonstrates co-option of cell cycle regulation during the evolution of multicellularity.</title>
        <authorList>
            <person name="Hanschen E.R."/>
            <person name="Marriage T.N."/>
            <person name="Ferris P.J."/>
            <person name="Hamaji T."/>
            <person name="Toyoda A."/>
            <person name="Fujiyama A."/>
            <person name="Neme R."/>
            <person name="Noguchi H."/>
            <person name="Minakuchi Y."/>
            <person name="Suzuki M."/>
            <person name="Kawai-Toyooka H."/>
            <person name="Smith D.R."/>
            <person name="Sparks H."/>
            <person name="Anderson J."/>
            <person name="Bakaric R."/>
            <person name="Luria V."/>
            <person name="Karger A."/>
            <person name="Kirschner M.W."/>
            <person name="Durand P.M."/>
            <person name="Michod R.E."/>
            <person name="Nozaki H."/>
            <person name="Olson B.J."/>
        </authorList>
    </citation>
    <scope>NUCLEOTIDE SEQUENCE [LARGE SCALE GENOMIC DNA]</scope>
    <source>
        <strain evidence="4">NIES-2863</strain>
    </source>
</reference>
<feature type="compositionally biased region" description="Gly residues" evidence="2">
    <location>
        <begin position="566"/>
        <end position="582"/>
    </location>
</feature>
<evidence type="ECO:0000313" key="4">
    <source>
        <dbReference type="Proteomes" id="UP000075714"/>
    </source>
</evidence>
<accession>A0A150GAP6</accession>
<sequence length="582" mass="61615">MDRVQQIMVRSQSAPVRTSCGVALLQFLLDFPLGPQRLKQHVAFLLANLEYEYESGRLQVLDMLAQVVAKFPAEVLQAQSDVLLMPLVVRLVNDSSPKARAAAGEVLRSLLGRLEPPQLDRAVGYCRAWLGRTGGGTDAALRRAAAQTLGFVAEAEGGRFGRRMAELAPAVLRVLEQQAARGADGDDSDPALDDESAASEEACPGWHEAYYCLLLLEKLVAQSAAALAWPTGQSAKTAAAATAGTAAGGSQPVSPLVPELWEATVRLLLHRHVWVRKAAARLVGHGLASPRVSGGLMAARPGRAGELAFSFFLQLECDQADEPTCLQAVKCLVSLSVHLHREHAAADAKRQRAAAEGPAGAAANGSAAAVNGGHQHADGEEADHEDAEADGDADGNDEPDGDDEAAEAKAEADDEEAVDGAGEDAGDDEGDAVSMAAQVARRAFTLRGLVRRMARLADDARWGRGRQRSAALRWTAAAASALGADAIAPHLPVLLRPLELLLASYNKAREHVKGMRSERKRRSAVRGMLDPAAAAAARLRHNARKAEGRKRKLEVLKRERSARQLSGGGRPRGGGGAKRGRS</sequence>
<comment type="caution">
    <text evidence="3">The sequence shown here is derived from an EMBL/GenBank/DDBJ whole genome shotgun (WGS) entry which is preliminary data.</text>
</comment>
<dbReference type="EMBL" id="LSYV01000040">
    <property type="protein sequence ID" value="KXZ46921.1"/>
    <property type="molecule type" value="Genomic_DNA"/>
</dbReference>
<evidence type="ECO:0000256" key="2">
    <source>
        <dbReference type="SAM" id="MobiDB-lite"/>
    </source>
</evidence>
<feature type="compositionally biased region" description="Basic residues" evidence="2">
    <location>
        <begin position="541"/>
        <end position="552"/>
    </location>
</feature>
<keyword evidence="4" id="KW-1185">Reference proteome</keyword>
<proteinExistence type="predicted"/>
<feature type="compositionally biased region" description="Low complexity" evidence="2">
    <location>
        <begin position="354"/>
        <end position="373"/>
    </location>
</feature>
<organism evidence="3 4">
    <name type="scientific">Gonium pectorale</name>
    <name type="common">Green alga</name>
    <dbReference type="NCBI Taxonomy" id="33097"/>
    <lineage>
        <taxon>Eukaryota</taxon>
        <taxon>Viridiplantae</taxon>
        <taxon>Chlorophyta</taxon>
        <taxon>core chlorophytes</taxon>
        <taxon>Chlorophyceae</taxon>
        <taxon>CS clade</taxon>
        <taxon>Chlamydomonadales</taxon>
        <taxon>Volvocaceae</taxon>
        <taxon>Gonium</taxon>
    </lineage>
</organism>
<feature type="repeat" description="HEAT" evidence="1">
    <location>
        <begin position="84"/>
        <end position="121"/>
    </location>
</feature>
<dbReference type="PANTHER" id="PTHR17695:SF11">
    <property type="entry name" value="SMALL SUBUNIT PROCESSOME COMPONENT 20 HOMOLOG"/>
    <property type="match status" value="1"/>
</dbReference>
<protein>
    <submittedName>
        <fullName evidence="3">Uncharacterized protein</fullName>
    </submittedName>
</protein>
<feature type="compositionally biased region" description="Acidic residues" evidence="2">
    <location>
        <begin position="412"/>
        <end position="429"/>
    </location>
</feature>
<feature type="region of interest" description="Disordered" evidence="2">
    <location>
        <begin position="179"/>
        <end position="200"/>
    </location>
</feature>
<dbReference type="OrthoDB" id="360653at2759"/>
<dbReference type="GO" id="GO:0030686">
    <property type="term" value="C:90S preribosome"/>
    <property type="evidence" value="ECO:0007669"/>
    <property type="project" value="TreeGrafter"/>
</dbReference>
<dbReference type="InterPro" id="IPR011989">
    <property type="entry name" value="ARM-like"/>
</dbReference>
<gene>
    <name evidence="3" type="ORF">GPECTOR_39g415</name>
</gene>
<evidence type="ECO:0000313" key="3">
    <source>
        <dbReference type="EMBL" id="KXZ46921.1"/>
    </source>
</evidence>
<dbReference type="SUPFAM" id="SSF48371">
    <property type="entry name" value="ARM repeat"/>
    <property type="match status" value="1"/>
</dbReference>
<evidence type="ECO:0000256" key="1">
    <source>
        <dbReference type="PROSITE-ProRule" id="PRU00103"/>
    </source>
</evidence>
<feature type="region of interest" description="Disordered" evidence="2">
    <location>
        <begin position="348"/>
        <end position="429"/>
    </location>
</feature>
<dbReference type="STRING" id="33097.A0A150GAP6"/>
<dbReference type="Gene3D" id="1.25.10.10">
    <property type="entry name" value="Leucine-rich Repeat Variant"/>
    <property type="match status" value="1"/>
</dbReference>
<dbReference type="Proteomes" id="UP000075714">
    <property type="component" value="Unassembled WGS sequence"/>
</dbReference>
<dbReference type="PROSITE" id="PS50077">
    <property type="entry name" value="HEAT_REPEAT"/>
    <property type="match status" value="1"/>
</dbReference>
<feature type="compositionally biased region" description="Acidic residues" evidence="2">
    <location>
        <begin position="380"/>
        <end position="405"/>
    </location>
</feature>